<proteinExistence type="predicted"/>
<protein>
    <submittedName>
        <fullName evidence="1">Uncharacterized protein</fullName>
    </submittedName>
</protein>
<organism evidence="1">
    <name type="scientific">Picea glauca</name>
    <name type="common">White spruce</name>
    <name type="synonym">Pinus glauca</name>
    <dbReference type="NCBI Taxonomy" id="3330"/>
    <lineage>
        <taxon>Eukaryota</taxon>
        <taxon>Viridiplantae</taxon>
        <taxon>Streptophyta</taxon>
        <taxon>Embryophyta</taxon>
        <taxon>Tracheophyta</taxon>
        <taxon>Spermatophyta</taxon>
        <taxon>Pinopsida</taxon>
        <taxon>Pinidae</taxon>
        <taxon>Conifers I</taxon>
        <taxon>Pinales</taxon>
        <taxon>Pinaceae</taxon>
        <taxon>Picea</taxon>
    </lineage>
</organism>
<evidence type="ECO:0000313" key="1">
    <source>
        <dbReference type="EMBL" id="KUM48224.1"/>
    </source>
</evidence>
<gene>
    <name evidence="1" type="ORF">ABT39_MTgene5221</name>
</gene>
<reference evidence="1" key="1">
    <citation type="journal article" date="2015" name="Genome Biol. Evol.">
        <title>Organellar Genomes of White Spruce (Picea glauca): Assembly and Annotation.</title>
        <authorList>
            <person name="Jackman S.D."/>
            <person name="Warren R.L."/>
            <person name="Gibb E.A."/>
            <person name="Vandervalk B.P."/>
            <person name="Mohamadi H."/>
            <person name="Chu J."/>
            <person name="Raymond A."/>
            <person name="Pleasance S."/>
            <person name="Coope R."/>
            <person name="Wildung M.R."/>
            <person name="Ritland C.E."/>
            <person name="Bousquet J."/>
            <person name="Jones S.J."/>
            <person name="Bohlmann J."/>
            <person name="Birol I."/>
        </authorList>
    </citation>
    <scope>NUCLEOTIDE SEQUENCE [LARGE SCALE GENOMIC DNA]</scope>
    <source>
        <tissue evidence="1">Flushing bud</tissue>
    </source>
</reference>
<sequence>MNQPIPLPRLMVGFYLHLKLLLTMMELGSYLSSEGYHPCFCL</sequence>
<keyword evidence="1" id="KW-0496">Mitochondrion</keyword>
<dbReference type="AlphaFoldDB" id="A0A101LZG7"/>
<geneLocation type="mitochondrion" evidence="1"/>
<comment type="caution">
    <text evidence="1">The sequence shown here is derived from an EMBL/GenBank/DDBJ whole genome shotgun (WGS) entry which is preliminary data.</text>
</comment>
<dbReference type="EMBL" id="LKAM01000006">
    <property type="protein sequence ID" value="KUM48224.1"/>
    <property type="molecule type" value="Genomic_DNA"/>
</dbReference>
<name>A0A101LZG7_PICGL</name>
<accession>A0A101LZG7</accession>